<dbReference type="GO" id="GO:0006355">
    <property type="term" value="P:regulation of DNA-templated transcription"/>
    <property type="evidence" value="ECO:0007669"/>
    <property type="project" value="InterPro"/>
</dbReference>
<keyword evidence="2" id="KW-0238">DNA-binding</keyword>
<dbReference type="CDD" id="cd06170">
    <property type="entry name" value="LuxR_C_like"/>
    <property type="match status" value="1"/>
</dbReference>
<dbReference type="PROSITE" id="PS50043">
    <property type="entry name" value="HTH_LUXR_2"/>
    <property type="match status" value="1"/>
</dbReference>
<name>A0A8J3DUC8_9HYPH</name>
<evidence type="ECO:0000313" key="6">
    <source>
        <dbReference type="Proteomes" id="UP000630142"/>
    </source>
</evidence>
<keyword evidence="6" id="KW-1185">Reference proteome</keyword>
<dbReference type="AlphaFoldDB" id="A0A8J3DUC8"/>
<evidence type="ECO:0000259" key="4">
    <source>
        <dbReference type="PROSITE" id="PS50043"/>
    </source>
</evidence>
<keyword evidence="3" id="KW-0804">Transcription</keyword>
<dbReference type="InterPro" id="IPR016032">
    <property type="entry name" value="Sig_transdc_resp-reg_C-effctor"/>
</dbReference>
<gene>
    <name evidence="5" type="ORF">GCM10016234_18370</name>
</gene>
<reference evidence="5" key="2">
    <citation type="submission" date="2020-09" db="EMBL/GenBank/DDBJ databases">
        <authorList>
            <person name="Sun Q."/>
            <person name="Kim S."/>
        </authorList>
    </citation>
    <scope>NUCLEOTIDE SEQUENCE</scope>
    <source>
        <strain evidence="5">KCTC 42249</strain>
    </source>
</reference>
<dbReference type="Pfam" id="PF00196">
    <property type="entry name" value="GerE"/>
    <property type="match status" value="1"/>
</dbReference>
<dbReference type="Gene3D" id="1.10.10.10">
    <property type="entry name" value="Winged helix-like DNA-binding domain superfamily/Winged helix DNA-binding domain"/>
    <property type="match status" value="1"/>
</dbReference>
<evidence type="ECO:0000313" key="5">
    <source>
        <dbReference type="EMBL" id="GHD13158.1"/>
    </source>
</evidence>
<dbReference type="PANTHER" id="PTHR44688">
    <property type="entry name" value="DNA-BINDING TRANSCRIPTIONAL ACTIVATOR DEVR_DOSR"/>
    <property type="match status" value="1"/>
</dbReference>
<dbReference type="Proteomes" id="UP000630142">
    <property type="component" value="Unassembled WGS sequence"/>
</dbReference>
<protein>
    <submittedName>
        <fullName evidence="5">Helix-turn-helix transcriptional regulator</fullName>
    </submittedName>
</protein>
<organism evidence="5 6">
    <name type="scientific">Tianweitania populi</name>
    <dbReference type="NCBI Taxonomy" id="1607949"/>
    <lineage>
        <taxon>Bacteria</taxon>
        <taxon>Pseudomonadati</taxon>
        <taxon>Pseudomonadota</taxon>
        <taxon>Alphaproteobacteria</taxon>
        <taxon>Hyphomicrobiales</taxon>
        <taxon>Phyllobacteriaceae</taxon>
        <taxon>Tianweitania</taxon>
    </lineage>
</organism>
<dbReference type="EMBL" id="BMZQ01000001">
    <property type="protein sequence ID" value="GHD13158.1"/>
    <property type="molecule type" value="Genomic_DNA"/>
</dbReference>
<comment type="caution">
    <text evidence="5">The sequence shown here is derived from an EMBL/GenBank/DDBJ whole genome shotgun (WGS) entry which is preliminary data.</text>
</comment>
<dbReference type="PANTHER" id="PTHR44688:SF16">
    <property type="entry name" value="DNA-BINDING TRANSCRIPTIONAL ACTIVATOR DEVR_DOSR"/>
    <property type="match status" value="1"/>
</dbReference>
<dbReference type="GO" id="GO:0003677">
    <property type="term" value="F:DNA binding"/>
    <property type="evidence" value="ECO:0007669"/>
    <property type="project" value="UniProtKB-KW"/>
</dbReference>
<reference evidence="5" key="1">
    <citation type="journal article" date="2014" name="Int. J. Syst. Evol. Microbiol.">
        <title>Complete genome sequence of Corynebacterium casei LMG S-19264T (=DSM 44701T), isolated from a smear-ripened cheese.</title>
        <authorList>
            <consortium name="US DOE Joint Genome Institute (JGI-PGF)"/>
            <person name="Walter F."/>
            <person name="Albersmeier A."/>
            <person name="Kalinowski J."/>
            <person name="Ruckert C."/>
        </authorList>
    </citation>
    <scope>NUCLEOTIDE SEQUENCE</scope>
    <source>
        <strain evidence="5">KCTC 42249</strain>
    </source>
</reference>
<dbReference type="SMART" id="SM00421">
    <property type="entry name" value="HTH_LUXR"/>
    <property type="match status" value="1"/>
</dbReference>
<evidence type="ECO:0000256" key="1">
    <source>
        <dbReference type="ARBA" id="ARBA00023015"/>
    </source>
</evidence>
<accession>A0A8J3DUC8</accession>
<dbReference type="PROSITE" id="PS00622">
    <property type="entry name" value="HTH_LUXR_1"/>
    <property type="match status" value="1"/>
</dbReference>
<proteinExistence type="predicted"/>
<dbReference type="InterPro" id="IPR000792">
    <property type="entry name" value="Tscrpt_reg_LuxR_C"/>
</dbReference>
<evidence type="ECO:0000256" key="3">
    <source>
        <dbReference type="ARBA" id="ARBA00023163"/>
    </source>
</evidence>
<feature type="domain" description="HTH luxR-type" evidence="4">
    <location>
        <begin position="176"/>
        <end position="241"/>
    </location>
</feature>
<dbReference type="SUPFAM" id="SSF46894">
    <property type="entry name" value="C-terminal effector domain of the bipartite response regulators"/>
    <property type="match status" value="1"/>
</dbReference>
<dbReference type="InterPro" id="IPR036388">
    <property type="entry name" value="WH-like_DNA-bd_sf"/>
</dbReference>
<keyword evidence="1" id="KW-0805">Transcription regulation</keyword>
<dbReference type="RefSeq" id="WP_244641375.1">
    <property type="nucleotide sequence ID" value="NZ_BMZQ01000001.1"/>
</dbReference>
<sequence>MSEVMQSYAKAERDGFGRPVRKRDTFLFVTAKPVLSDCLIQAIETEFVDVGAVQVPDLPAACEGSKGNVSLIFVDLALFEQLENWVPELMNAHPSALIAMVQTDARRSVPIDEILRSNVVCGVLPMHLKLDIWLSVIRLLLIGGEYIPTAMFRPLASEKIVAQQPAKAPAPPGHFDPRELSGLTERELQILELVARGLQNKVIAASLQLSEHTVKIHLHNIITKLGTSNRTQAAAIFHRSRGGEADGASALTLLPGR</sequence>
<evidence type="ECO:0000256" key="2">
    <source>
        <dbReference type="ARBA" id="ARBA00023125"/>
    </source>
</evidence>
<dbReference type="PRINTS" id="PR00038">
    <property type="entry name" value="HTHLUXR"/>
</dbReference>